<accession>A0A841CW58</accession>
<evidence type="ECO:0000313" key="4">
    <source>
        <dbReference type="Proteomes" id="UP000562352"/>
    </source>
</evidence>
<evidence type="ECO:0000256" key="1">
    <source>
        <dbReference type="SAM" id="MobiDB-lite"/>
    </source>
</evidence>
<keyword evidence="2" id="KW-0472">Membrane</keyword>
<comment type="caution">
    <text evidence="3">The sequence shown here is derived from an EMBL/GenBank/DDBJ whole genome shotgun (WGS) entry which is preliminary data.</text>
</comment>
<dbReference type="Gene3D" id="3.30.70.3040">
    <property type="match status" value="1"/>
</dbReference>
<dbReference type="AlphaFoldDB" id="A0A841CW58"/>
<proteinExistence type="predicted"/>
<evidence type="ECO:0008006" key="5">
    <source>
        <dbReference type="Google" id="ProtNLM"/>
    </source>
</evidence>
<dbReference type="Proteomes" id="UP000562352">
    <property type="component" value="Unassembled WGS sequence"/>
</dbReference>
<dbReference type="RefSeq" id="WP_184939418.1">
    <property type="nucleotide sequence ID" value="NZ_BAAAWZ010000001.1"/>
</dbReference>
<dbReference type="EMBL" id="JACHJJ010000003">
    <property type="protein sequence ID" value="MBB5962141.1"/>
    <property type="molecule type" value="Genomic_DNA"/>
</dbReference>
<reference evidence="3 4" key="1">
    <citation type="submission" date="2020-08" db="EMBL/GenBank/DDBJ databases">
        <title>Genomic Encyclopedia of Type Strains, Phase III (KMG-III): the genomes of soil and plant-associated and newly described type strains.</title>
        <authorList>
            <person name="Whitman W."/>
        </authorList>
    </citation>
    <scope>NUCLEOTIDE SEQUENCE [LARGE SCALE GENOMIC DNA]</scope>
    <source>
        <strain evidence="3 4">CECT 3303</strain>
    </source>
</reference>
<keyword evidence="4" id="KW-1185">Reference proteome</keyword>
<evidence type="ECO:0000313" key="3">
    <source>
        <dbReference type="EMBL" id="MBB5962141.1"/>
    </source>
</evidence>
<evidence type="ECO:0000256" key="2">
    <source>
        <dbReference type="SAM" id="Phobius"/>
    </source>
</evidence>
<keyword evidence="2" id="KW-1133">Transmembrane helix</keyword>
<feature type="transmembrane region" description="Helical" evidence="2">
    <location>
        <begin position="39"/>
        <end position="61"/>
    </location>
</feature>
<feature type="region of interest" description="Disordered" evidence="1">
    <location>
        <begin position="1"/>
        <end position="21"/>
    </location>
</feature>
<protein>
    <recommendedName>
        <fullName evidence="5">FtsX extracellular domain-containing protein</fullName>
    </recommendedName>
</protein>
<organism evidence="3 4">
    <name type="scientific">Planomonospora venezuelensis</name>
    <dbReference type="NCBI Taxonomy" id="1999"/>
    <lineage>
        <taxon>Bacteria</taxon>
        <taxon>Bacillati</taxon>
        <taxon>Actinomycetota</taxon>
        <taxon>Actinomycetes</taxon>
        <taxon>Streptosporangiales</taxon>
        <taxon>Streptosporangiaceae</taxon>
        <taxon>Planomonospora</taxon>
    </lineage>
</organism>
<gene>
    <name evidence="3" type="ORF">FHS22_001400</name>
</gene>
<keyword evidence="2" id="KW-0812">Transmembrane</keyword>
<name>A0A841CW58_PLAVE</name>
<sequence length="330" mass="36324">MSFPDHGEPSSGYEELSFGSGDPDREPRLQLWLRAHARLLAVCAAVLVVFGAAGAGGWYLYERSLRPLPPPDAAFPEPLRFWVSLCGGYGPGGGSCPGRPKATEADYRKVADRMRAMPELAEVVFKDETMVRRAMMARYTAMDEQTMLAGAVFAPSLTGTLRRSGDFAVVAARLKAFPEVETVLPEPSNFWAGKADLEIVLCAKDDRLKKECVENRPAGVEGAATEAEKEAVVARLWDLPGAETIYLQDRGHLMRLMRHHESEALRLMRPLGPDQMYRFHFGGPRRPDQMYETFYVKLSTPIDPTGTAGIARALKLLPGVLAVYPVEAGE</sequence>